<organism evidence="2 3">
    <name type="scientific">Apiotrichum porosum</name>
    <dbReference type="NCBI Taxonomy" id="105984"/>
    <lineage>
        <taxon>Eukaryota</taxon>
        <taxon>Fungi</taxon>
        <taxon>Dikarya</taxon>
        <taxon>Basidiomycota</taxon>
        <taxon>Agaricomycotina</taxon>
        <taxon>Tremellomycetes</taxon>
        <taxon>Trichosporonales</taxon>
        <taxon>Trichosporonaceae</taxon>
        <taxon>Apiotrichum</taxon>
    </lineage>
</organism>
<dbReference type="STRING" id="105984.A0A427XCP6"/>
<dbReference type="InterPro" id="IPR006311">
    <property type="entry name" value="TAT_signal"/>
</dbReference>
<proteinExistence type="predicted"/>
<evidence type="ECO:0000313" key="2">
    <source>
        <dbReference type="EMBL" id="RSH76504.1"/>
    </source>
</evidence>
<dbReference type="OrthoDB" id="17560at2759"/>
<dbReference type="Proteomes" id="UP000279236">
    <property type="component" value="Unassembled WGS sequence"/>
</dbReference>
<accession>A0A427XCP6</accession>
<evidence type="ECO:0000259" key="1">
    <source>
        <dbReference type="Pfam" id="PF01738"/>
    </source>
</evidence>
<dbReference type="InterPro" id="IPR002925">
    <property type="entry name" value="Dienelactn_hydro"/>
</dbReference>
<dbReference type="GO" id="GO:0016787">
    <property type="term" value="F:hydrolase activity"/>
    <property type="evidence" value="ECO:0007669"/>
    <property type="project" value="InterPro"/>
</dbReference>
<protein>
    <recommendedName>
        <fullName evidence="1">Dienelactone hydrolase domain-containing protein</fullName>
    </recommendedName>
</protein>
<comment type="caution">
    <text evidence="2">The sequence shown here is derived from an EMBL/GenBank/DDBJ whole genome shotgun (WGS) entry which is preliminary data.</text>
</comment>
<dbReference type="EMBL" id="RSCE01000030">
    <property type="protein sequence ID" value="RSH76504.1"/>
    <property type="molecule type" value="Genomic_DNA"/>
</dbReference>
<dbReference type="PANTHER" id="PTHR46623">
    <property type="entry name" value="CARBOXYMETHYLENEBUTENOLIDASE-RELATED"/>
    <property type="match status" value="1"/>
</dbReference>
<dbReference type="Gene3D" id="3.40.50.1820">
    <property type="entry name" value="alpha/beta hydrolase"/>
    <property type="match status" value="1"/>
</dbReference>
<dbReference type="PANTHER" id="PTHR46623:SF6">
    <property type="entry name" value="ALPHA_BETA-HYDROLASES SUPERFAMILY PROTEIN"/>
    <property type="match status" value="1"/>
</dbReference>
<dbReference type="SUPFAM" id="SSF53474">
    <property type="entry name" value="alpha/beta-Hydrolases"/>
    <property type="match status" value="1"/>
</dbReference>
<dbReference type="Pfam" id="PF01738">
    <property type="entry name" value="DLH"/>
    <property type="match status" value="1"/>
</dbReference>
<sequence>MTRPASTQAMIDAYDEYTHLTLDRRGFMDKLTRLAGSGAAAAVIAPLLSANAAAASIVAADDPRVKAQDITYPGSNGAVKAYLVRPAKQDGKAGTVVVVHENRGLNEHIRDIARRVALEGFVALAPDLLSSLG</sequence>
<gene>
    <name evidence="2" type="ORF">EHS24_006721</name>
</gene>
<feature type="domain" description="Dienelactone hydrolase" evidence="1">
    <location>
        <begin position="80"/>
        <end position="129"/>
    </location>
</feature>
<dbReference type="InterPro" id="IPR029058">
    <property type="entry name" value="AB_hydrolase_fold"/>
</dbReference>
<keyword evidence="3" id="KW-1185">Reference proteome</keyword>
<name>A0A427XCP6_9TREE</name>
<dbReference type="PROSITE" id="PS51318">
    <property type="entry name" value="TAT"/>
    <property type="match status" value="1"/>
</dbReference>
<feature type="non-terminal residue" evidence="2">
    <location>
        <position position="133"/>
    </location>
</feature>
<dbReference type="InterPro" id="IPR051049">
    <property type="entry name" value="Dienelactone_hydrolase-like"/>
</dbReference>
<evidence type="ECO:0000313" key="3">
    <source>
        <dbReference type="Proteomes" id="UP000279236"/>
    </source>
</evidence>
<reference evidence="2 3" key="1">
    <citation type="submission" date="2018-11" db="EMBL/GenBank/DDBJ databases">
        <title>Genome sequence of Apiotrichum porosum DSM 27194.</title>
        <authorList>
            <person name="Aliyu H."/>
            <person name="Gorte O."/>
            <person name="Ochsenreither K."/>
        </authorList>
    </citation>
    <scope>NUCLEOTIDE SEQUENCE [LARGE SCALE GENOMIC DNA]</scope>
    <source>
        <strain evidence="2 3">DSM 27194</strain>
    </source>
</reference>
<dbReference type="AlphaFoldDB" id="A0A427XCP6"/>